<dbReference type="Pfam" id="PF00021">
    <property type="entry name" value="UPAR_LY6"/>
    <property type="match status" value="2"/>
</dbReference>
<feature type="region of interest" description="Disordered" evidence="1">
    <location>
        <begin position="252"/>
        <end position="337"/>
    </location>
</feature>
<dbReference type="Proteomes" id="UP001460270">
    <property type="component" value="Unassembled WGS sequence"/>
</dbReference>
<feature type="domain" description="UPAR/Ly6" evidence="2">
    <location>
        <begin position="201"/>
        <end position="249"/>
    </location>
</feature>
<gene>
    <name evidence="3" type="ORF">WMY93_024308</name>
</gene>
<dbReference type="InterPro" id="IPR045860">
    <property type="entry name" value="Snake_toxin-like_sf"/>
</dbReference>
<comment type="caution">
    <text evidence="3">The sequence shown here is derived from an EMBL/GenBank/DDBJ whole genome shotgun (WGS) entry which is preliminary data.</text>
</comment>
<evidence type="ECO:0000313" key="3">
    <source>
        <dbReference type="EMBL" id="KAK7888748.1"/>
    </source>
</evidence>
<name>A0AAW0N2N6_9GOBI</name>
<dbReference type="Gene3D" id="2.10.60.10">
    <property type="entry name" value="CD59"/>
    <property type="match status" value="2"/>
</dbReference>
<protein>
    <recommendedName>
        <fullName evidence="2">UPAR/Ly6 domain-containing protein</fullName>
    </recommendedName>
</protein>
<feature type="domain" description="UPAR/Ly6" evidence="2">
    <location>
        <begin position="78"/>
        <end position="159"/>
    </location>
</feature>
<evidence type="ECO:0000256" key="1">
    <source>
        <dbReference type="SAM" id="MobiDB-lite"/>
    </source>
</evidence>
<dbReference type="InterPro" id="IPR016054">
    <property type="entry name" value="LY6_UPA_recep-like"/>
</dbReference>
<keyword evidence="4" id="KW-1185">Reference proteome</keyword>
<dbReference type="AlphaFoldDB" id="A0AAW0N2N6"/>
<organism evidence="3 4">
    <name type="scientific">Mugilogobius chulae</name>
    <name type="common">yellowstripe goby</name>
    <dbReference type="NCBI Taxonomy" id="88201"/>
    <lineage>
        <taxon>Eukaryota</taxon>
        <taxon>Metazoa</taxon>
        <taxon>Chordata</taxon>
        <taxon>Craniata</taxon>
        <taxon>Vertebrata</taxon>
        <taxon>Euteleostomi</taxon>
        <taxon>Actinopterygii</taxon>
        <taxon>Neopterygii</taxon>
        <taxon>Teleostei</taxon>
        <taxon>Neoteleostei</taxon>
        <taxon>Acanthomorphata</taxon>
        <taxon>Gobiaria</taxon>
        <taxon>Gobiiformes</taxon>
        <taxon>Gobioidei</taxon>
        <taxon>Gobiidae</taxon>
        <taxon>Gobionellinae</taxon>
        <taxon>Mugilogobius</taxon>
    </lineage>
</organism>
<dbReference type="EMBL" id="JBBPFD010000018">
    <property type="protein sequence ID" value="KAK7888748.1"/>
    <property type="molecule type" value="Genomic_DNA"/>
</dbReference>
<feature type="compositionally biased region" description="Polar residues" evidence="1">
    <location>
        <begin position="257"/>
        <end position="330"/>
    </location>
</feature>
<proteinExistence type="predicted"/>
<evidence type="ECO:0000313" key="4">
    <source>
        <dbReference type="Proteomes" id="UP001460270"/>
    </source>
</evidence>
<accession>A0AAW0N2N6</accession>
<dbReference type="SUPFAM" id="SSF57302">
    <property type="entry name" value="Snake toxin-like"/>
    <property type="match status" value="1"/>
</dbReference>
<sequence length="337" mass="34864">MCLVATVQASGPASSLSSWVVKTCADSSLCPAAGTQTFSFNTGQSNVLAQTTAAHLQTATKTFQQVRLPAAPPAGSNKCYSCDPETETCRTPITCNSLETNCFSSSAVASDSRQVPVYGCASPNTCLSSSALDALGLLSHYGRISGPLSCCRGDNCNAPPTLKPPPTSAGESRSASHPVHDLVKVRVRIRFYEGVKSYGLRGRSSVRVLKSCADSSVCPRVGSQTFSLNSGTSSVLTQASCCDRHNCNRDAPADASSEVTLSPDASSEVTLSPDASSEVTLSPDASSEVTLSPDASSEVTLSPDASSEVTLSPDASSEVTLSPDASSEVTLSPRRFL</sequence>
<reference evidence="4" key="1">
    <citation type="submission" date="2024-04" db="EMBL/GenBank/DDBJ databases">
        <title>Salinicola lusitanus LLJ914,a marine bacterium isolated from the Okinawa Trough.</title>
        <authorList>
            <person name="Li J."/>
        </authorList>
    </citation>
    <scope>NUCLEOTIDE SEQUENCE [LARGE SCALE GENOMIC DNA]</scope>
</reference>
<evidence type="ECO:0000259" key="2">
    <source>
        <dbReference type="Pfam" id="PF00021"/>
    </source>
</evidence>